<comment type="subcellular location">
    <subcellularLocation>
        <location evidence="1">Cell membrane</location>
        <topology evidence="1">Multi-pass membrane protein</topology>
    </subcellularLocation>
</comment>
<evidence type="ECO:0000313" key="13">
    <source>
        <dbReference type="Proteomes" id="UP001497497"/>
    </source>
</evidence>
<keyword evidence="2" id="KW-1003">Cell membrane</keyword>
<evidence type="ECO:0000256" key="5">
    <source>
        <dbReference type="ARBA" id="ARBA00023040"/>
    </source>
</evidence>
<evidence type="ECO:0000256" key="8">
    <source>
        <dbReference type="ARBA" id="ARBA00023224"/>
    </source>
</evidence>
<dbReference type="InterPro" id="IPR017452">
    <property type="entry name" value="GPCR_Rhodpsn_7TM"/>
</dbReference>
<dbReference type="CDD" id="cd00637">
    <property type="entry name" value="7tm_classA_rhodopsin-like"/>
    <property type="match status" value="1"/>
</dbReference>
<feature type="compositionally biased region" description="Polar residues" evidence="9">
    <location>
        <begin position="361"/>
        <end position="373"/>
    </location>
</feature>
<dbReference type="SUPFAM" id="SSF81321">
    <property type="entry name" value="Family A G protein-coupled receptor-like"/>
    <property type="match status" value="1"/>
</dbReference>
<keyword evidence="5" id="KW-0297">G-protein coupled receptor</keyword>
<sequence length="391" mass="43105">MLQVNSTPGHVFAASSCGDVVTALDPGGGAMDDTSVKMAQQPPLVESNFPMAVVYIVMMVSALSIGTTGNILILVASACFKSLRKTGFIFVINLALADLCVAGIADPMCVIAVLKGEAWFNDKRWLCETVAIMCLTACFCAFLSLTLASLNRYVFVCHHILYNRIFTKKMCTLMCFTAWVTAFFFEFPNLVGWGRHSFDKKSNQCIWDRTASLSYTVIVSVGLIGLPLFTMGMCYILIFKKIYSTKANLYRMDMDDPDKKKKIWSETVKSSKMLFIIFVIFVALWTPYAVVIAADVNDAMPVSLHLFVTMLAHLHSSVNFVIYIICNRNFRAVVLRLLRCGGCSDASLSSSSSYNSETKSTTNYKSQGVSVTPASHYVTEKVKPPSTGEAD</sequence>
<evidence type="ECO:0000256" key="3">
    <source>
        <dbReference type="ARBA" id="ARBA00022692"/>
    </source>
</evidence>
<feature type="transmembrane region" description="Helical" evidence="10">
    <location>
        <begin position="52"/>
        <end position="76"/>
    </location>
</feature>
<evidence type="ECO:0000256" key="10">
    <source>
        <dbReference type="SAM" id="Phobius"/>
    </source>
</evidence>
<feature type="transmembrane region" description="Helical" evidence="10">
    <location>
        <begin position="213"/>
        <end position="238"/>
    </location>
</feature>
<evidence type="ECO:0000256" key="7">
    <source>
        <dbReference type="ARBA" id="ARBA00023170"/>
    </source>
</evidence>
<feature type="transmembrane region" description="Helical" evidence="10">
    <location>
        <begin position="306"/>
        <end position="326"/>
    </location>
</feature>
<feature type="transmembrane region" description="Helical" evidence="10">
    <location>
        <begin position="273"/>
        <end position="294"/>
    </location>
</feature>
<feature type="domain" description="G-protein coupled receptors family 1 profile" evidence="11">
    <location>
        <begin position="69"/>
        <end position="323"/>
    </location>
</feature>
<reference evidence="12 13" key="1">
    <citation type="submission" date="2024-04" db="EMBL/GenBank/DDBJ databases">
        <authorList>
            <consortium name="Genoscope - CEA"/>
            <person name="William W."/>
        </authorList>
    </citation>
    <scope>NUCLEOTIDE SEQUENCE [LARGE SCALE GENOMIC DNA]</scope>
</reference>
<keyword evidence="6 10" id="KW-0472">Membrane</keyword>
<accession>A0AAV2HRE0</accession>
<dbReference type="PANTHER" id="PTHR24228">
    <property type="entry name" value="B2 BRADYKININ RECEPTOR/ANGIOTENSIN II RECEPTOR"/>
    <property type="match status" value="1"/>
</dbReference>
<dbReference type="Gene3D" id="1.20.1070.10">
    <property type="entry name" value="Rhodopsin 7-helix transmembrane proteins"/>
    <property type="match status" value="1"/>
</dbReference>
<organism evidence="12 13">
    <name type="scientific">Lymnaea stagnalis</name>
    <name type="common">Great pond snail</name>
    <name type="synonym">Helix stagnalis</name>
    <dbReference type="NCBI Taxonomy" id="6523"/>
    <lineage>
        <taxon>Eukaryota</taxon>
        <taxon>Metazoa</taxon>
        <taxon>Spiralia</taxon>
        <taxon>Lophotrochozoa</taxon>
        <taxon>Mollusca</taxon>
        <taxon>Gastropoda</taxon>
        <taxon>Heterobranchia</taxon>
        <taxon>Euthyneura</taxon>
        <taxon>Panpulmonata</taxon>
        <taxon>Hygrophila</taxon>
        <taxon>Lymnaeoidea</taxon>
        <taxon>Lymnaeidae</taxon>
        <taxon>Lymnaea</taxon>
    </lineage>
</organism>
<evidence type="ECO:0000313" key="12">
    <source>
        <dbReference type="EMBL" id="CAL1536662.1"/>
    </source>
</evidence>
<feature type="region of interest" description="Disordered" evidence="9">
    <location>
        <begin position="345"/>
        <end position="391"/>
    </location>
</feature>
<dbReference type="Proteomes" id="UP001497497">
    <property type="component" value="Unassembled WGS sequence"/>
</dbReference>
<dbReference type="PRINTS" id="PR00237">
    <property type="entry name" value="GPCRRHODOPSN"/>
</dbReference>
<evidence type="ECO:0000259" key="11">
    <source>
        <dbReference type="PROSITE" id="PS50262"/>
    </source>
</evidence>
<dbReference type="InterPro" id="IPR000276">
    <property type="entry name" value="GPCR_Rhodpsn"/>
</dbReference>
<evidence type="ECO:0000256" key="2">
    <source>
        <dbReference type="ARBA" id="ARBA00022475"/>
    </source>
</evidence>
<dbReference type="PANTHER" id="PTHR24228:SF75">
    <property type="entry name" value="G-PROTEIN COUPLED RECEPTORS FAMILY 1 PROFILE DOMAIN-CONTAINING PROTEIN"/>
    <property type="match status" value="1"/>
</dbReference>
<proteinExistence type="predicted"/>
<dbReference type="GO" id="GO:0004930">
    <property type="term" value="F:G protein-coupled receptor activity"/>
    <property type="evidence" value="ECO:0007669"/>
    <property type="project" value="UniProtKB-KW"/>
</dbReference>
<name>A0AAV2HRE0_LYMST</name>
<protein>
    <recommendedName>
        <fullName evidence="11">G-protein coupled receptors family 1 profile domain-containing protein</fullName>
    </recommendedName>
</protein>
<keyword evidence="3 10" id="KW-0812">Transmembrane</keyword>
<evidence type="ECO:0000256" key="9">
    <source>
        <dbReference type="SAM" id="MobiDB-lite"/>
    </source>
</evidence>
<keyword evidence="4 10" id="KW-1133">Transmembrane helix</keyword>
<feature type="compositionally biased region" description="Low complexity" evidence="9">
    <location>
        <begin position="345"/>
        <end position="360"/>
    </location>
</feature>
<dbReference type="AlphaFoldDB" id="A0AAV2HRE0"/>
<keyword evidence="7" id="KW-0675">Receptor</keyword>
<evidence type="ECO:0000256" key="6">
    <source>
        <dbReference type="ARBA" id="ARBA00023136"/>
    </source>
</evidence>
<comment type="caution">
    <text evidence="12">The sequence shown here is derived from an EMBL/GenBank/DDBJ whole genome shotgun (WGS) entry which is preliminary data.</text>
</comment>
<evidence type="ECO:0000256" key="1">
    <source>
        <dbReference type="ARBA" id="ARBA00004651"/>
    </source>
</evidence>
<feature type="transmembrane region" description="Helical" evidence="10">
    <location>
        <begin position="171"/>
        <end position="193"/>
    </location>
</feature>
<evidence type="ECO:0000256" key="4">
    <source>
        <dbReference type="ARBA" id="ARBA00022989"/>
    </source>
</evidence>
<dbReference type="PROSITE" id="PS50262">
    <property type="entry name" value="G_PROTEIN_RECEP_F1_2"/>
    <property type="match status" value="1"/>
</dbReference>
<gene>
    <name evidence="12" type="ORF">GSLYS_00010575001</name>
</gene>
<keyword evidence="8" id="KW-0807">Transducer</keyword>
<keyword evidence="13" id="KW-1185">Reference proteome</keyword>
<dbReference type="EMBL" id="CAXITT010000235">
    <property type="protein sequence ID" value="CAL1536662.1"/>
    <property type="molecule type" value="Genomic_DNA"/>
</dbReference>
<dbReference type="Pfam" id="PF00001">
    <property type="entry name" value="7tm_1"/>
    <property type="match status" value="1"/>
</dbReference>
<dbReference type="GO" id="GO:0005886">
    <property type="term" value="C:plasma membrane"/>
    <property type="evidence" value="ECO:0007669"/>
    <property type="project" value="UniProtKB-SubCell"/>
</dbReference>
<feature type="transmembrane region" description="Helical" evidence="10">
    <location>
        <begin position="88"/>
        <end position="114"/>
    </location>
</feature>
<feature type="transmembrane region" description="Helical" evidence="10">
    <location>
        <begin position="129"/>
        <end position="150"/>
    </location>
</feature>